<comment type="caution">
    <text evidence="1">The sequence shown here is derived from an EMBL/GenBank/DDBJ whole genome shotgun (WGS) entry which is preliminary data.</text>
</comment>
<dbReference type="Proteomes" id="UP000543598">
    <property type="component" value="Unassembled WGS sequence"/>
</dbReference>
<name>A0A7Y2PZ79_9MICO</name>
<dbReference type="EMBL" id="JABEMB010000003">
    <property type="protein sequence ID" value="NNH03008.1"/>
    <property type="molecule type" value="Genomic_DNA"/>
</dbReference>
<evidence type="ECO:0000313" key="2">
    <source>
        <dbReference type="Proteomes" id="UP000543598"/>
    </source>
</evidence>
<protein>
    <submittedName>
        <fullName evidence="1">DUF2332 family protein</fullName>
    </submittedName>
</protein>
<dbReference type="InterPro" id="IPR011200">
    <property type="entry name" value="UCP012608"/>
</dbReference>
<proteinExistence type="predicted"/>
<sequence>MDAETRAVQERFARFARDEAPGRSAVYEEWAAGVAADDDVARILARIPSARRQPPLVFAVTRLLGAREGRYAGWASWVAGHADELVDEAGRRSLQTNEPLRCAALLPALSTVVGPVALLELGASAGLCLYPDRYSYRYRGGPSLDPARGPSRVVLDAALTGDPLLRLPDVVWRAGLDLEPLDAADARDRRFLTTLVWPGEEGRAARIEAALDIVAADPPLMIRGDASRPDVLRDAASRAPRGATLVVTTPGVLPHIPRAGRERLIATLRELDAVWITIDPPGLHEAWHPPLDPHSWGGFVLGRDGVPLAAVDPLGASVEWRAGTAGGRR</sequence>
<keyword evidence="2" id="KW-1185">Reference proteome</keyword>
<dbReference type="AlphaFoldDB" id="A0A7Y2PZ79"/>
<organism evidence="1 2">
    <name type="scientific">Microbacterium ulmi</name>
    <dbReference type="NCBI Taxonomy" id="179095"/>
    <lineage>
        <taxon>Bacteria</taxon>
        <taxon>Bacillati</taxon>
        <taxon>Actinomycetota</taxon>
        <taxon>Actinomycetes</taxon>
        <taxon>Micrococcales</taxon>
        <taxon>Microbacteriaceae</taxon>
        <taxon>Microbacterium</taxon>
    </lineage>
</organism>
<reference evidence="1 2" key="1">
    <citation type="submission" date="2020-05" db="EMBL/GenBank/DDBJ databases">
        <title>MicrobeNet Type strains.</title>
        <authorList>
            <person name="Nicholson A.C."/>
        </authorList>
    </citation>
    <scope>NUCLEOTIDE SEQUENCE [LARGE SCALE GENOMIC DNA]</scope>
    <source>
        <strain evidence="1 2">JCM 14282</strain>
    </source>
</reference>
<gene>
    <name evidence="1" type="ORF">HLA99_03935</name>
</gene>
<dbReference type="Pfam" id="PF10094">
    <property type="entry name" value="DUF2332"/>
    <property type="match status" value="1"/>
</dbReference>
<dbReference type="RefSeq" id="WP_167034848.1">
    <property type="nucleotide sequence ID" value="NZ_BAAANA010000002.1"/>
</dbReference>
<evidence type="ECO:0000313" key="1">
    <source>
        <dbReference type="EMBL" id="NNH03008.1"/>
    </source>
</evidence>
<accession>A0A7Y2PZ79</accession>